<evidence type="ECO:0000256" key="7">
    <source>
        <dbReference type="ARBA" id="ARBA00022989"/>
    </source>
</evidence>
<evidence type="ECO:0000256" key="6">
    <source>
        <dbReference type="ARBA" id="ARBA00022958"/>
    </source>
</evidence>
<feature type="transmembrane region" description="Helical" evidence="10">
    <location>
        <begin position="235"/>
        <end position="254"/>
    </location>
</feature>
<feature type="transmembrane region" description="Helical" evidence="10">
    <location>
        <begin position="16"/>
        <end position="34"/>
    </location>
</feature>
<evidence type="ECO:0000256" key="4">
    <source>
        <dbReference type="ARBA" id="ARBA00022538"/>
    </source>
</evidence>
<dbReference type="Proteomes" id="UP000838686">
    <property type="component" value="Unassembled WGS sequence"/>
</dbReference>
<dbReference type="InterPro" id="IPR004772">
    <property type="entry name" value="TrkH"/>
</dbReference>
<evidence type="ECO:0000256" key="10">
    <source>
        <dbReference type="SAM" id="Phobius"/>
    </source>
</evidence>
<comment type="subcellular location">
    <subcellularLocation>
        <location evidence="1">Cell membrane</location>
        <topology evidence="1">Multi-pass membrane protein</topology>
    </subcellularLocation>
</comment>
<keyword evidence="7 10" id="KW-1133">Transmembrane helix</keyword>
<dbReference type="PANTHER" id="PTHR32024">
    <property type="entry name" value="TRK SYSTEM POTASSIUM UPTAKE PROTEIN TRKG-RELATED"/>
    <property type="match status" value="1"/>
</dbReference>
<keyword evidence="3" id="KW-1003">Cell membrane</keyword>
<feature type="transmembrane region" description="Helical" evidence="10">
    <location>
        <begin position="132"/>
        <end position="153"/>
    </location>
</feature>
<name>A0ABM9CD85_9BACL</name>
<dbReference type="InterPro" id="IPR003445">
    <property type="entry name" value="Cat_transpt"/>
</dbReference>
<dbReference type="PANTHER" id="PTHR32024:SF1">
    <property type="entry name" value="KTR SYSTEM POTASSIUM UPTAKE PROTEIN B"/>
    <property type="match status" value="1"/>
</dbReference>
<dbReference type="Pfam" id="PF02386">
    <property type="entry name" value="TrkH"/>
    <property type="match status" value="1"/>
</dbReference>
<comment type="caution">
    <text evidence="11">The sequence shown here is derived from an EMBL/GenBank/DDBJ whole genome shotgun (WGS) entry which is preliminary data.</text>
</comment>
<accession>A0ABM9CD85</accession>
<gene>
    <name evidence="11" type="primary">ktrB_2</name>
    <name evidence="11" type="ORF">PAECIP111893_02991</name>
</gene>
<dbReference type="EMBL" id="CAKMMF010000015">
    <property type="protein sequence ID" value="CAH1209142.1"/>
    <property type="molecule type" value="Genomic_DNA"/>
</dbReference>
<keyword evidence="2" id="KW-0813">Transport</keyword>
<evidence type="ECO:0000256" key="8">
    <source>
        <dbReference type="ARBA" id="ARBA00023065"/>
    </source>
</evidence>
<evidence type="ECO:0000256" key="2">
    <source>
        <dbReference type="ARBA" id="ARBA00022448"/>
    </source>
</evidence>
<keyword evidence="9 10" id="KW-0472">Membrane</keyword>
<feature type="transmembrane region" description="Helical" evidence="10">
    <location>
        <begin position="412"/>
        <end position="432"/>
    </location>
</feature>
<evidence type="ECO:0000313" key="12">
    <source>
        <dbReference type="Proteomes" id="UP000838686"/>
    </source>
</evidence>
<evidence type="ECO:0000256" key="5">
    <source>
        <dbReference type="ARBA" id="ARBA00022692"/>
    </source>
</evidence>
<dbReference type="NCBIfam" id="TIGR00933">
    <property type="entry name" value="2a38"/>
    <property type="match status" value="1"/>
</dbReference>
<organism evidence="11 12">
    <name type="scientific">Paenibacillus plantiphilus</name>
    <dbReference type="NCBI Taxonomy" id="2905650"/>
    <lineage>
        <taxon>Bacteria</taxon>
        <taxon>Bacillati</taxon>
        <taxon>Bacillota</taxon>
        <taxon>Bacilli</taxon>
        <taxon>Bacillales</taxon>
        <taxon>Paenibacillaceae</taxon>
        <taxon>Paenibacillus</taxon>
    </lineage>
</organism>
<keyword evidence="5 10" id="KW-0812">Transmembrane</keyword>
<feature type="transmembrane region" description="Helical" evidence="10">
    <location>
        <begin position="356"/>
        <end position="374"/>
    </location>
</feature>
<keyword evidence="12" id="KW-1185">Reference proteome</keyword>
<feature type="transmembrane region" description="Helical" evidence="10">
    <location>
        <begin position="315"/>
        <end position="335"/>
    </location>
</feature>
<feature type="transmembrane region" description="Helical" evidence="10">
    <location>
        <begin position="198"/>
        <end position="223"/>
    </location>
</feature>
<reference evidence="11" key="1">
    <citation type="submission" date="2022-01" db="EMBL/GenBank/DDBJ databases">
        <authorList>
            <person name="Criscuolo A."/>
        </authorList>
    </citation>
    <scope>NUCLEOTIDE SEQUENCE</scope>
    <source>
        <strain evidence="11">CIP111893</strain>
    </source>
</reference>
<keyword evidence="4" id="KW-0633">Potassium transport</keyword>
<evidence type="ECO:0000256" key="3">
    <source>
        <dbReference type="ARBA" id="ARBA00022475"/>
    </source>
</evidence>
<proteinExistence type="predicted"/>
<evidence type="ECO:0000313" key="11">
    <source>
        <dbReference type="EMBL" id="CAH1209142.1"/>
    </source>
</evidence>
<protein>
    <submittedName>
        <fullName evidence="11">Ktr system potassium uptake protein B</fullName>
    </submittedName>
</protein>
<feature type="transmembrane region" description="Helical" evidence="10">
    <location>
        <begin position="77"/>
        <end position="101"/>
    </location>
</feature>
<keyword evidence="6" id="KW-0630">Potassium</keyword>
<keyword evidence="8" id="KW-0406">Ion transport</keyword>
<evidence type="ECO:0000256" key="9">
    <source>
        <dbReference type="ARBA" id="ARBA00023136"/>
    </source>
</evidence>
<evidence type="ECO:0000256" key="1">
    <source>
        <dbReference type="ARBA" id="ARBA00004651"/>
    </source>
</evidence>
<sequence>MIKKKPPFKRMSPPQTLALGFVLIILIGTILLMLPISTISGVSTPFIDAFFTATSATCVTGLVIMDTGTHFSMFGQMVMITLVQIGGLGFMTMATMIALVMRKRISLRERLILQESMKQNSMDGIVRLIRKVLFYALFIELTGAILLTIRWSFDMPFAKAIYFGFFHSISMFNNAGFDLFGSIHAPFNSLAGYAHDPAVNLIVMLLIVLGGIGFIVIADLLEFPKNKKFTLHTKVVLSASGALIAISTITIFIFEYSNPLTFEPLTFAQKSLGSLFQAISPRSGGVSTMDVADMRQATQFFIVILMFIGASPGSAGGGIKITTFVILLGAVIAMIRGKETIVFFRRSLSKDRVNKAITMTLLALMLIIFVSMVLSTTEDHQFLEILFEVTSAFGTTGMSMGLTQDLTTFGKIMISIMMFLGRLGPLTLAYALTSKPEKELIKYPEDKIIIG</sequence>